<reference evidence="10" key="1">
    <citation type="submission" date="2017-09" db="EMBL/GenBank/DDBJ databases">
        <title>Metaegenomics of thermophilic ammonia-oxidizing enrichment culture.</title>
        <authorList>
            <person name="Kato S."/>
            <person name="Suzuki K."/>
        </authorList>
    </citation>
    <scope>NUCLEOTIDE SEQUENCE [LARGE SCALE GENOMIC DNA]</scope>
</reference>
<sequence>MFCPPGTTGAILCVGNFAIRAYGLLLMIGILLGAWLAAAEARRRGENPDHVWDGLLVVFVLGLIGARLYHVFSNPEGAVGWSYYRENPIKILYIWEGGLAIYGALIGGLIGFFLYAYRHRLAIWRWLDIAAPSILVGQAIGRWGNFFNQELYGPPTTLPWGIPIALEHRLPQHLTLPPETRFHPVFLYESLWNTIGFLILFNVSRRLGHRLREGDLFALYLIWYPVGRLWIETLRPDAWKLGNIAAAQVFSLIALAAGLAILIRNRLSARLRKAGGGPEAEIGWSESQAGSPKA</sequence>
<protein>
    <recommendedName>
        <fullName evidence="7">Phosphatidylglycerol--prolipoprotein diacylglyceryl transferase</fullName>
        <ecNumber evidence="7">2.5.1.145</ecNumber>
    </recommendedName>
</protein>
<evidence type="ECO:0000256" key="3">
    <source>
        <dbReference type="ARBA" id="ARBA00022679"/>
    </source>
</evidence>
<dbReference type="Proteomes" id="UP000236642">
    <property type="component" value="Unassembled WGS sequence"/>
</dbReference>
<evidence type="ECO:0000256" key="5">
    <source>
        <dbReference type="ARBA" id="ARBA00022989"/>
    </source>
</evidence>
<comment type="pathway">
    <text evidence="7">Protein modification; lipoprotein biosynthesis (diacylglyceryl transfer).</text>
</comment>
<evidence type="ECO:0000313" key="9">
    <source>
        <dbReference type="EMBL" id="GBD09278.1"/>
    </source>
</evidence>
<dbReference type="PANTHER" id="PTHR30589:SF0">
    <property type="entry name" value="PHOSPHATIDYLGLYCEROL--PROLIPOPROTEIN DIACYLGLYCERYL TRANSFERASE"/>
    <property type="match status" value="1"/>
</dbReference>
<name>A0A2H5Y7C7_9CHLR</name>
<keyword evidence="9" id="KW-0328">Glycosyltransferase</keyword>
<dbReference type="HAMAP" id="MF_01147">
    <property type="entry name" value="Lgt"/>
    <property type="match status" value="1"/>
</dbReference>
<comment type="function">
    <text evidence="7">Catalyzes the transfer of the diacylglyceryl group from phosphatidylglycerol to the sulfhydryl group of the N-terminal cysteine of a prolipoprotein, the first step in the formation of mature lipoproteins.</text>
</comment>
<keyword evidence="3 7" id="KW-0808">Transferase</keyword>
<feature type="transmembrane region" description="Helical" evidence="7">
    <location>
        <begin position="215"/>
        <end position="231"/>
    </location>
</feature>
<feature type="binding site" evidence="7">
    <location>
        <position position="142"/>
    </location>
    <ligand>
        <name>a 1,2-diacyl-sn-glycero-3-phospho-(1'-sn-glycerol)</name>
        <dbReference type="ChEBI" id="CHEBI:64716"/>
    </ligand>
</feature>
<feature type="transmembrane region" description="Helical" evidence="7">
    <location>
        <begin position="243"/>
        <end position="263"/>
    </location>
</feature>
<dbReference type="EMBL" id="BEHY01000034">
    <property type="protein sequence ID" value="GBD09278.1"/>
    <property type="molecule type" value="Genomic_DNA"/>
</dbReference>
<gene>
    <name evidence="7 9" type="primary">lgt</name>
    <name evidence="9" type="ORF">HRbin22_01528</name>
</gene>
<comment type="caution">
    <text evidence="9">The sequence shown here is derived from an EMBL/GenBank/DDBJ whole genome shotgun (WGS) entry which is preliminary data.</text>
</comment>
<dbReference type="Pfam" id="PF01790">
    <property type="entry name" value="LGT"/>
    <property type="match status" value="1"/>
</dbReference>
<dbReference type="UniPathway" id="UPA00664"/>
<evidence type="ECO:0000256" key="1">
    <source>
        <dbReference type="ARBA" id="ARBA00007150"/>
    </source>
</evidence>
<comment type="similarity">
    <text evidence="1 7">Belongs to the Lgt family.</text>
</comment>
<evidence type="ECO:0000256" key="6">
    <source>
        <dbReference type="ARBA" id="ARBA00023136"/>
    </source>
</evidence>
<evidence type="ECO:0000313" key="10">
    <source>
        <dbReference type="Proteomes" id="UP000236642"/>
    </source>
</evidence>
<keyword evidence="5 7" id="KW-1133">Transmembrane helix</keyword>
<evidence type="ECO:0000256" key="7">
    <source>
        <dbReference type="HAMAP-Rule" id="MF_01147"/>
    </source>
</evidence>
<evidence type="ECO:0000256" key="8">
    <source>
        <dbReference type="SAM" id="MobiDB-lite"/>
    </source>
</evidence>
<keyword evidence="6 7" id="KW-0472">Membrane</keyword>
<feature type="transmembrane region" description="Helical" evidence="7">
    <location>
        <begin position="51"/>
        <end position="72"/>
    </location>
</feature>
<keyword evidence="9" id="KW-0449">Lipoprotein</keyword>
<dbReference type="PROSITE" id="PS01311">
    <property type="entry name" value="LGT"/>
    <property type="match status" value="1"/>
</dbReference>
<feature type="transmembrane region" description="Helical" evidence="7">
    <location>
        <begin position="185"/>
        <end position="203"/>
    </location>
</feature>
<proteinExistence type="inferred from homology"/>
<dbReference type="GO" id="GO:0005886">
    <property type="term" value="C:plasma membrane"/>
    <property type="evidence" value="ECO:0007669"/>
    <property type="project" value="UniProtKB-SubCell"/>
</dbReference>
<dbReference type="GO" id="GO:0042158">
    <property type="term" value="P:lipoprotein biosynthetic process"/>
    <property type="evidence" value="ECO:0007669"/>
    <property type="project" value="UniProtKB-UniRule"/>
</dbReference>
<comment type="subcellular location">
    <subcellularLocation>
        <location evidence="7">Cell membrane</location>
        <topology evidence="7">Multi-pass membrane protein</topology>
    </subcellularLocation>
</comment>
<feature type="transmembrane region" description="Helical" evidence="7">
    <location>
        <begin position="92"/>
        <end position="116"/>
    </location>
</feature>
<feature type="transmembrane region" description="Helical" evidence="7">
    <location>
        <begin position="19"/>
        <end position="39"/>
    </location>
</feature>
<dbReference type="EC" id="2.5.1.145" evidence="7"/>
<feature type="compositionally biased region" description="Polar residues" evidence="8">
    <location>
        <begin position="285"/>
        <end position="294"/>
    </location>
</feature>
<dbReference type="GO" id="GO:0008961">
    <property type="term" value="F:phosphatidylglycerol-prolipoprotein diacylglyceryl transferase activity"/>
    <property type="evidence" value="ECO:0007669"/>
    <property type="project" value="UniProtKB-UniRule"/>
</dbReference>
<feature type="transmembrane region" description="Helical" evidence="7">
    <location>
        <begin position="123"/>
        <end position="141"/>
    </location>
</feature>
<keyword evidence="4 7" id="KW-0812">Transmembrane</keyword>
<organism evidence="9 10">
    <name type="scientific">Candidatus Thermoflexus japonica</name>
    <dbReference type="NCBI Taxonomy" id="2035417"/>
    <lineage>
        <taxon>Bacteria</taxon>
        <taxon>Bacillati</taxon>
        <taxon>Chloroflexota</taxon>
        <taxon>Thermoflexia</taxon>
        <taxon>Thermoflexales</taxon>
        <taxon>Thermoflexaceae</taxon>
        <taxon>Thermoflexus</taxon>
    </lineage>
</organism>
<comment type="catalytic activity">
    <reaction evidence="7">
        <text>L-cysteinyl-[prolipoprotein] + a 1,2-diacyl-sn-glycero-3-phospho-(1'-sn-glycerol) = an S-1,2-diacyl-sn-glyceryl-L-cysteinyl-[prolipoprotein] + sn-glycerol 1-phosphate + H(+)</text>
        <dbReference type="Rhea" id="RHEA:56712"/>
        <dbReference type="Rhea" id="RHEA-COMP:14679"/>
        <dbReference type="Rhea" id="RHEA-COMP:14680"/>
        <dbReference type="ChEBI" id="CHEBI:15378"/>
        <dbReference type="ChEBI" id="CHEBI:29950"/>
        <dbReference type="ChEBI" id="CHEBI:57685"/>
        <dbReference type="ChEBI" id="CHEBI:64716"/>
        <dbReference type="ChEBI" id="CHEBI:140658"/>
        <dbReference type="EC" id="2.5.1.145"/>
    </reaction>
</comment>
<feature type="region of interest" description="Disordered" evidence="8">
    <location>
        <begin position="275"/>
        <end position="294"/>
    </location>
</feature>
<dbReference type="PANTHER" id="PTHR30589">
    <property type="entry name" value="PROLIPOPROTEIN DIACYLGLYCERYL TRANSFERASE"/>
    <property type="match status" value="1"/>
</dbReference>
<evidence type="ECO:0000256" key="4">
    <source>
        <dbReference type="ARBA" id="ARBA00022692"/>
    </source>
</evidence>
<dbReference type="NCBIfam" id="TIGR00544">
    <property type="entry name" value="lgt"/>
    <property type="match status" value="1"/>
</dbReference>
<keyword evidence="2 7" id="KW-1003">Cell membrane</keyword>
<dbReference type="AlphaFoldDB" id="A0A2H5Y7C7"/>
<accession>A0A2H5Y7C7</accession>
<evidence type="ECO:0000256" key="2">
    <source>
        <dbReference type="ARBA" id="ARBA00022475"/>
    </source>
</evidence>
<dbReference type="InterPro" id="IPR001640">
    <property type="entry name" value="Lgt"/>
</dbReference>